<dbReference type="SUPFAM" id="SSF55729">
    <property type="entry name" value="Acyl-CoA N-acyltransferases (Nat)"/>
    <property type="match status" value="1"/>
</dbReference>
<dbReference type="InterPro" id="IPR016181">
    <property type="entry name" value="Acyl_CoA_acyltransferase"/>
</dbReference>
<organism evidence="2 3">
    <name type="scientific">Alicyclobacillus fastidiosus</name>
    <dbReference type="NCBI Taxonomy" id="392011"/>
    <lineage>
        <taxon>Bacteria</taxon>
        <taxon>Bacillati</taxon>
        <taxon>Bacillota</taxon>
        <taxon>Bacilli</taxon>
        <taxon>Bacillales</taxon>
        <taxon>Alicyclobacillaceae</taxon>
        <taxon>Alicyclobacillus</taxon>
    </lineage>
</organism>
<accession>A0ABY6ZJV4</accession>
<proteinExistence type="predicted"/>
<sequence length="261" mass="30253">MEKQYEVNTQQLKPSGNHLTQGGLTPAGHELDEIVHVYDLYNRHRTNSMVRSPVYWRDQLRWRHETLSRNFYVAIEDGEITAYLRLRVKDAISIDEAVYKPGHEDTMVSLFEKFSLEHPGQDIELRIPDDHALARFFHEQGVSPTSFDGAMWRFFDFARLLKKMEPILAKRFTNGQLDDQEMLLRCGDQAVSLLASEGDVRVIPYDGYPRYHSCLTFSEADFLTLVTQGAQALEDGKLKRHPALESLFPNQHSIMWDSDFF</sequence>
<evidence type="ECO:0008006" key="4">
    <source>
        <dbReference type="Google" id="ProtNLM"/>
    </source>
</evidence>
<feature type="compositionally biased region" description="Polar residues" evidence="1">
    <location>
        <begin position="1"/>
        <end position="23"/>
    </location>
</feature>
<dbReference type="RefSeq" id="WP_268007042.1">
    <property type="nucleotide sequence ID" value="NZ_CP104067.1"/>
</dbReference>
<name>A0ABY6ZJV4_9BACL</name>
<evidence type="ECO:0000256" key="1">
    <source>
        <dbReference type="SAM" id="MobiDB-lite"/>
    </source>
</evidence>
<protein>
    <recommendedName>
        <fullName evidence="4">GNAT family N-acetyltransferase</fullName>
    </recommendedName>
</protein>
<dbReference type="EMBL" id="CP104067">
    <property type="protein sequence ID" value="WAH43164.1"/>
    <property type="molecule type" value="Genomic_DNA"/>
</dbReference>
<dbReference type="Proteomes" id="UP001164761">
    <property type="component" value="Chromosome"/>
</dbReference>
<evidence type="ECO:0000313" key="2">
    <source>
        <dbReference type="EMBL" id="WAH43164.1"/>
    </source>
</evidence>
<dbReference type="Gene3D" id="3.40.630.30">
    <property type="match status" value="1"/>
</dbReference>
<feature type="region of interest" description="Disordered" evidence="1">
    <location>
        <begin position="1"/>
        <end position="24"/>
    </location>
</feature>
<gene>
    <name evidence="2" type="ORF">NZD89_07125</name>
</gene>
<evidence type="ECO:0000313" key="3">
    <source>
        <dbReference type="Proteomes" id="UP001164761"/>
    </source>
</evidence>
<keyword evidence="3" id="KW-1185">Reference proteome</keyword>
<reference evidence="2" key="1">
    <citation type="submission" date="2022-08" db="EMBL/GenBank/DDBJ databases">
        <title>Alicyclobacillus fastidiosus DSM 17978, complete genome.</title>
        <authorList>
            <person name="Wang Q."/>
            <person name="Cai R."/>
            <person name="Wang Z."/>
        </authorList>
    </citation>
    <scope>NUCLEOTIDE SEQUENCE</scope>
    <source>
        <strain evidence="2">DSM 17978</strain>
    </source>
</reference>